<dbReference type="CDD" id="cd05013">
    <property type="entry name" value="SIS_RpiR"/>
    <property type="match status" value="1"/>
</dbReference>
<evidence type="ECO:0000256" key="1">
    <source>
        <dbReference type="ARBA" id="ARBA00023015"/>
    </source>
</evidence>
<dbReference type="OrthoDB" id="3684496at2"/>
<dbReference type="Pfam" id="PF01380">
    <property type="entry name" value="SIS"/>
    <property type="match status" value="1"/>
</dbReference>
<evidence type="ECO:0000313" key="6">
    <source>
        <dbReference type="EMBL" id="RDY29173.1"/>
    </source>
</evidence>
<dbReference type="PROSITE" id="PS51464">
    <property type="entry name" value="SIS"/>
    <property type="match status" value="1"/>
</dbReference>
<reference evidence="6 7" key="1">
    <citation type="journal article" date="2017" name="Genome Announc.">
        <title>Draft Genome Sequence of Romboutsia weinsteinii sp. nov. Strain CCRI-19649(T) Isolated from Surface Water.</title>
        <authorList>
            <person name="Maheux A.F."/>
            <person name="Boudreau D.K."/>
            <person name="Berube E."/>
            <person name="Boissinot M."/>
            <person name="Cantin P."/>
            <person name="Raymond F."/>
            <person name="Corbeil J."/>
            <person name="Omar R.F."/>
            <person name="Bergeron M.G."/>
        </authorList>
    </citation>
    <scope>NUCLEOTIDE SEQUENCE [LARGE SCALE GENOMIC DNA]</scope>
    <source>
        <strain evidence="6 7">CCRI-19649</strain>
    </source>
</reference>
<dbReference type="GO" id="GO:0003677">
    <property type="term" value="F:DNA binding"/>
    <property type="evidence" value="ECO:0007669"/>
    <property type="project" value="UniProtKB-KW"/>
</dbReference>
<dbReference type="InterPro" id="IPR035472">
    <property type="entry name" value="RpiR-like_SIS"/>
</dbReference>
<dbReference type="SUPFAM" id="SSF53697">
    <property type="entry name" value="SIS domain"/>
    <property type="match status" value="1"/>
</dbReference>
<dbReference type="Proteomes" id="UP000215694">
    <property type="component" value="Unassembled WGS sequence"/>
</dbReference>
<name>A0A371J8Y2_9FIRM</name>
<feature type="domain" description="HTH rpiR-type" evidence="4">
    <location>
        <begin position="1"/>
        <end position="77"/>
    </location>
</feature>
<dbReference type="InterPro" id="IPR001347">
    <property type="entry name" value="SIS_dom"/>
</dbReference>
<dbReference type="Gene3D" id="3.40.50.10490">
    <property type="entry name" value="Glucose-6-phosphate isomerase like protein, domain 1"/>
    <property type="match status" value="1"/>
</dbReference>
<evidence type="ECO:0000259" key="4">
    <source>
        <dbReference type="PROSITE" id="PS51071"/>
    </source>
</evidence>
<evidence type="ECO:0000259" key="5">
    <source>
        <dbReference type="PROSITE" id="PS51464"/>
    </source>
</evidence>
<dbReference type="PANTHER" id="PTHR30514">
    <property type="entry name" value="GLUCOKINASE"/>
    <property type="match status" value="1"/>
</dbReference>
<dbReference type="Pfam" id="PF01418">
    <property type="entry name" value="HTH_6"/>
    <property type="match status" value="1"/>
</dbReference>
<keyword evidence="7" id="KW-1185">Reference proteome</keyword>
<protein>
    <submittedName>
        <fullName evidence="6">MurR/RpiR family transcriptional regulator</fullName>
    </submittedName>
</protein>
<dbReference type="Gene3D" id="1.10.10.10">
    <property type="entry name" value="Winged helix-like DNA-binding domain superfamily/Winged helix DNA-binding domain"/>
    <property type="match status" value="1"/>
</dbReference>
<dbReference type="SUPFAM" id="SSF46689">
    <property type="entry name" value="Homeodomain-like"/>
    <property type="match status" value="1"/>
</dbReference>
<keyword evidence="2" id="KW-0238">DNA-binding</keyword>
<dbReference type="GO" id="GO:1901135">
    <property type="term" value="P:carbohydrate derivative metabolic process"/>
    <property type="evidence" value="ECO:0007669"/>
    <property type="project" value="InterPro"/>
</dbReference>
<evidence type="ECO:0000256" key="3">
    <source>
        <dbReference type="ARBA" id="ARBA00023163"/>
    </source>
</evidence>
<dbReference type="PROSITE" id="PS51071">
    <property type="entry name" value="HTH_RPIR"/>
    <property type="match status" value="1"/>
</dbReference>
<dbReference type="RefSeq" id="WP_094369176.1">
    <property type="nucleotide sequence ID" value="NZ_NOJY02000003.1"/>
</dbReference>
<evidence type="ECO:0000313" key="7">
    <source>
        <dbReference type="Proteomes" id="UP000215694"/>
    </source>
</evidence>
<accession>A0A371J8Y2</accession>
<dbReference type="PANTHER" id="PTHR30514:SF1">
    <property type="entry name" value="HTH-TYPE TRANSCRIPTIONAL REGULATOR HEXR-RELATED"/>
    <property type="match status" value="1"/>
</dbReference>
<dbReference type="GO" id="GO:0097367">
    <property type="term" value="F:carbohydrate derivative binding"/>
    <property type="evidence" value="ECO:0007669"/>
    <property type="project" value="InterPro"/>
</dbReference>
<keyword evidence="1" id="KW-0805">Transcription regulation</keyword>
<dbReference type="GO" id="GO:0003700">
    <property type="term" value="F:DNA-binding transcription factor activity"/>
    <property type="evidence" value="ECO:0007669"/>
    <property type="project" value="InterPro"/>
</dbReference>
<gene>
    <name evidence="6" type="ORF">CHL78_002370</name>
</gene>
<keyword evidence="3" id="KW-0804">Transcription</keyword>
<dbReference type="InterPro" id="IPR000281">
    <property type="entry name" value="HTH_RpiR"/>
</dbReference>
<feature type="domain" description="SIS" evidence="5">
    <location>
        <begin position="122"/>
        <end position="262"/>
    </location>
</feature>
<dbReference type="InterPro" id="IPR047640">
    <property type="entry name" value="RpiR-like"/>
</dbReference>
<sequence>MSCILKLNQVYKNLTEVDKKIADYVLDNKEEVCKMTVSGLANNCGGSTASIVRFCRKLGYDGFSDFKIELAKEKDNNESKSEYAYIDEKSSLDSIIESISNKNANTIYKSVSLNNNKDIKDAVDYIQKAKKVYIYGIGGSSLVSQDLQMKLVRINKNTITFTDSHMQLMSSNNVTEGDVAIGISYSGESKEVVESMKKSKCNKATCIGITKFGESSLSSLCDINLYVSNVENSLREGAISSRIAMLTLVDIIYIALIQNDIKENEAKLMATRELVKVLK</sequence>
<proteinExistence type="predicted"/>
<dbReference type="EMBL" id="NOJY02000003">
    <property type="protein sequence ID" value="RDY29173.1"/>
    <property type="molecule type" value="Genomic_DNA"/>
</dbReference>
<organism evidence="6 7">
    <name type="scientific">Romboutsia weinsteinii</name>
    <dbReference type="NCBI Taxonomy" id="2020949"/>
    <lineage>
        <taxon>Bacteria</taxon>
        <taxon>Bacillati</taxon>
        <taxon>Bacillota</taxon>
        <taxon>Clostridia</taxon>
        <taxon>Peptostreptococcales</taxon>
        <taxon>Peptostreptococcaceae</taxon>
        <taxon>Romboutsia</taxon>
    </lineage>
</organism>
<dbReference type="InterPro" id="IPR009057">
    <property type="entry name" value="Homeodomain-like_sf"/>
</dbReference>
<dbReference type="InterPro" id="IPR046348">
    <property type="entry name" value="SIS_dom_sf"/>
</dbReference>
<evidence type="ECO:0000256" key="2">
    <source>
        <dbReference type="ARBA" id="ARBA00023125"/>
    </source>
</evidence>
<dbReference type="InterPro" id="IPR036388">
    <property type="entry name" value="WH-like_DNA-bd_sf"/>
</dbReference>
<comment type="caution">
    <text evidence="6">The sequence shown here is derived from an EMBL/GenBank/DDBJ whole genome shotgun (WGS) entry which is preliminary data.</text>
</comment>
<dbReference type="AlphaFoldDB" id="A0A371J8Y2"/>